<dbReference type="OMA" id="MVRHAIE"/>
<evidence type="ECO:0000259" key="2">
    <source>
        <dbReference type="PROSITE" id="PS50234"/>
    </source>
</evidence>
<dbReference type="InterPro" id="IPR002035">
    <property type="entry name" value="VWF_A"/>
</dbReference>
<feature type="compositionally biased region" description="Basic and acidic residues" evidence="1">
    <location>
        <begin position="467"/>
        <end position="481"/>
    </location>
</feature>
<dbReference type="CDD" id="cd01450">
    <property type="entry name" value="vWFA_subfamily_ECM"/>
    <property type="match status" value="4"/>
</dbReference>
<keyword evidence="4" id="KW-1185">Reference proteome</keyword>
<feature type="region of interest" description="Disordered" evidence="1">
    <location>
        <begin position="2143"/>
        <end position="2174"/>
    </location>
</feature>
<dbReference type="InterPro" id="IPR036465">
    <property type="entry name" value="vWFA_dom_sf"/>
</dbReference>
<proteinExistence type="predicted"/>
<feature type="region of interest" description="Disordered" evidence="1">
    <location>
        <begin position="2009"/>
        <end position="2029"/>
    </location>
</feature>
<accession>A0A0B2UVI3</accession>
<feature type="domain" description="VWFA" evidence="2">
    <location>
        <begin position="42"/>
        <end position="219"/>
    </location>
</feature>
<keyword evidence="3" id="KW-0176">Collagen</keyword>
<feature type="domain" description="VWFA" evidence="2">
    <location>
        <begin position="264"/>
        <end position="438"/>
    </location>
</feature>
<dbReference type="PANTHER" id="PTHR24020">
    <property type="entry name" value="COLLAGEN ALPHA"/>
    <property type="match status" value="1"/>
</dbReference>
<feature type="domain" description="VWFA" evidence="2">
    <location>
        <begin position="1118"/>
        <end position="1291"/>
    </location>
</feature>
<feature type="compositionally biased region" description="Low complexity" evidence="1">
    <location>
        <begin position="2065"/>
        <end position="2092"/>
    </location>
</feature>
<dbReference type="InterPro" id="IPR050525">
    <property type="entry name" value="ECM_Assembly_Org"/>
</dbReference>
<feature type="domain" description="VWFA" evidence="2">
    <location>
        <begin position="1822"/>
        <end position="2000"/>
    </location>
</feature>
<feature type="compositionally biased region" description="Basic and acidic residues" evidence="1">
    <location>
        <begin position="1316"/>
        <end position="1329"/>
    </location>
</feature>
<feature type="domain" description="VWFA" evidence="2">
    <location>
        <begin position="2188"/>
        <end position="2362"/>
    </location>
</feature>
<feature type="domain" description="VWFA" evidence="2">
    <location>
        <begin position="647"/>
        <end position="822"/>
    </location>
</feature>
<protein>
    <submittedName>
        <fullName evidence="3">Collagen alpha-6(VI) chain</fullName>
    </submittedName>
</protein>
<feature type="region of interest" description="Disordered" evidence="1">
    <location>
        <begin position="1299"/>
        <end position="1329"/>
    </location>
</feature>
<feature type="compositionally biased region" description="Basic and acidic residues" evidence="1">
    <location>
        <begin position="2009"/>
        <end position="2021"/>
    </location>
</feature>
<feature type="region of interest" description="Disordered" evidence="1">
    <location>
        <begin position="1546"/>
        <end position="1579"/>
    </location>
</feature>
<feature type="domain" description="VWFA" evidence="2">
    <location>
        <begin position="858"/>
        <end position="1049"/>
    </location>
</feature>
<evidence type="ECO:0000256" key="1">
    <source>
        <dbReference type="SAM" id="MobiDB-lite"/>
    </source>
</evidence>
<feature type="region of interest" description="Disordered" evidence="1">
    <location>
        <begin position="1046"/>
        <end position="1067"/>
    </location>
</feature>
<evidence type="ECO:0000313" key="4">
    <source>
        <dbReference type="Proteomes" id="UP000031036"/>
    </source>
</evidence>
<dbReference type="Pfam" id="PF00092">
    <property type="entry name" value="VWA"/>
    <property type="match status" value="9"/>
</dbReference>
<feature type="region of interest" description="Disordered" evidence="1">
    <location>
        <begin position="450"/>
        <end position="553"/>
    </location>
</feature>
<organism evidence="3 4">
    <name type="scientific">Toxocara canis</name>
    <name type="common">Canine roundworm</name>
    <dbReference type="NCBI Taxonomy" id="6265"/>
    <lineage>
        <taxon>Eukaryota</taxon>
        <taxon>Metazoa</taxon>
        <taxon>Ecdysozoa</taxon>
        <taxon>Nematoda</taxon>
        <taxon>Chromadorea</taxon>
        <taxon>Rhabditida</taxon>
        <taxon>Spirurina</taxon>
        <taxon>Ascaridomorpha</taxon>
        <taxon>Ascaridoidea</taxon>
        <taxon>Toxocaridae</taxon>
        <taxon>Toxocara</taxon>
    </lineage>
</organism>
<sequence>MVEIRTLSDSVVYMDLLADSLFTAIQLENMQYNPECDKTPVDVLFLVDITTDNNTVFERQQKKLVETIRHLNDTAGSRDPRYGIIVFHRRPLVLVSLVSPRAKIPERTISEIEKLRPRRNLETSPARALDLAASQLDLNGREDAKKLIVVAHNGFSTDLIAETIDSRNLIDELEGHVFVVTGVSNPNIGALIGYANDRSRVYHDDNDRTGFMNEISKAIGATCPRPEKPKKENKGSLALGVRAQPIAEEAMKPKLDQCKSNKVDLMIVLDTSGSVYNAFAEERQFAKDLISSIDTSAFEDGRLQVSTVRFSSTPAVAIPFTKDRPKDEIIEKIGQIAFTGMNTRIADAVDLAIAELKRSRRKDATQIFILISDGHGQEFWSVVQATGKKLQSLNAEVFSVTTSRDYNFAELLLYAGDEKRVFIGPKHAGFIPTISPLINRCLEAGSSPVLQPTKIPLPNVSPLNAPKSEDRKTELPEEKEQLLALRKPSTAEEKREPNKPKSTEHRLESSESNSIGRKPADPIRPTSAERKLEASTLNSPEAKPAPEKSNNAENLQLKQHLERKDNQSTIEDMTEKGTFSEKHQAEKESQSLPENLGEPKVLQVQPAQKAEETLAIIRPLADENEHPKSIIEPPLSSPTKDGRCEVDLIFIIDRSMSVEAEFQRQLKFATELLQKLRNEDFTERRIRVAAISFAREAGIEFEFGRHVNKDNIINKLLAIQHTGGETSAVSGVSLAIKFAQSSRRPNANLMLILISDGNSQDPWRHVVEQASVLRTLPNTAFYAVTFSAKYSFEELREFAGDKWRVFVDARSRKFIDDAAHELNGCPGNGVREDSSKQANEDLSVQNIQQASACNDAIDLILVLDKSTSMVDDFDSAKNFAEELVESAPAGDYVSRIRVALVTFNDKAHLDFGLKKFTSRDDILFALERAENSGGETSAVSGLNVATGEIKANRRNASRLIVVLLSDGGSKDAWELVNATAKRLHDTDAEVFGVTMTDRYFREELLVFTGNPGHLFVRMKGKEQEFAASVDLKKCGGNGELKHDNIIDRADSEGGGPTRLPKPTLGDSNEIADIKRKPDAGVEKLPVIKDISTETSAPERSIANSTRVPISIDSNCRVDLMFIIDRSESVEREFQKQLQFAVDLVKRMSSADFGSRVRVAAVSFYSKAQLEFPFGKFKEQSKILDALLQIEHVGGSTSAVSGVNLAVDEIQKTGRNDARRMIVLISDGNSQDMWDKVLEAAGRLREIDADVYAVTVSHDYYFRELELYAGNKWLVYIDARIRQFLDEAEKSVAQCRGPLIAASTPPREKPNTTPLPHRADLKETTVPERTTDDVTFASPEESQSCRQDPVDVVIILDTSTSVEKDFYAEKQFALDLVKVFPEEHFVERISVALVQFAGSAKLQFGFGEQKTRGDVLYEMERVEHTGGQTSLVSGANEAIKQIKANHRPNARLVTVFVTDGNSQDLWHIVQETAKKLRETGGEVYAVTLSPKYYFDELKEYAGSEDHVYIDDRIHKFIKEVGASVVTCAGEKQAKVTLPPTEEVRITSPTVATSGPLVTKSSEKSVEKSNEKVDEKRKGTPKDAVIQSFDKSDFAKDDTPVVATRELQSPKTINKKCKYSKMDLQIILDASTSRQEVFEHQRELALSLIERLPIDAEDTHVAVGVNSFTAVPTLRQTLGLGRDKQMVRHAIEDIKYNGGSTLTAEAVELSVQDLERGRRPDAVQVVVLMNDGMSQDLWEDVLKASERLRATGAERFGVALGENVDLRELMHYIGDKKRIYRDGSTERFLSDVVSLITGGEDCEVASTPKALVESSDACNLTNVDIMVVFDNSDGTSNLTDPSVNSNRYLLLDVLGSLPATPDGKKIKLSIISFADKPNLLVGFNDNQQRESVFRKVEEIEAEHGKPAYAKAINFALEEYERSHRSDARGILLIVGDGKSDDSASERNIVAQDLRKQKSLSCFAVDSGKAIDEESLAQYTGSADRVFNYDRNAEFAKELLSEAAGPNCVQEERLNSRSAEKSAEKPSSSQRDLLRDIASKLDNGLKGFEGEKVVIKEKVTATSKKITPRPTITSRRPTARKSSSLPPTTKPSKTTRVTKKAINATTLSSAIATSTTAKRTTTARATTRRTTSTITPRTTRTITTPRTTRTTRARPTTPSRVPTSTRKPVTRTTRSTTTEPITQFAPGCLLDVMIIIDSSGSVEDTFLREKELAAGIIERLRVGSNNARIALIKFAAKEKVKTVWSFDRPQSRARVLRALQSITFSSGTTAIHTALLQAITEYTAVKGARPGEATPVGIVFTDGFGQKDTTEAASLLRKVVPNMFAVAINHQFPISRPELERIAGSKERVFTDSNIDELYSMLQRFTSKC</sequence>
<feature type="compositionally biased region" description="Basic and acidic residues" evidence="1">
    <location>
        <begin position="576"/>
        <end position="589"/>
    </location>
</feature>
<evidence type="ECO:0000313" key="3">
    <source>
        <dbReference type="EMBL" id="KHN73107.1"/>
    </source>
</evidence>
<feature type="domain" description="VWFA" evidence="2">
    <location>
        <begin position="1621"/>
        <end position="1794"/>
    </location>
</feature>
<dbReference type="SMART" id="SM00327">
    <property type="entry name" value="VWA"/>
    <property type="match status" value="9"/>
</dbReference>
<feature type="domain" description="VWFA" evidence="2">
    <location>
        <begin position="1350"/>
        <end position="1523"/>
    </location>
</feature>
<reference evidence="3 4" key="1">
    <citation type="submission" date="2014-11" db="EMBL/GenBank/DDBJ databases">
        <title>Genetic blueprint of the zoonotic pathogen Toxocara canis.</title>
        <authorList>
            <person name="Zhu X.-Q."/>
            <person name="Korhonen P.K."/>
            <person name="Cai H."/>
            <person name="Young N.D."/>
            <person name="Nejsum P."/>
            <person name="von Samson-Himmelstjerna G."/>
            <person name="Boag P.R."/>
            <person name="Tan P."/>
            <person name="Li Q."/>
            <person name="Min J."/>
            <person name="Yang Y."/>
            <person name="Wang X."/>
            <person name="Fang X."/>
            <person name="Hall R.S."/>
            <person name="Hofmann A."/>
            <person name="Sternberg P.W."/>
            <person name="Jex A.R."/>
            <person name="Gasser R.B."/>
        </authorList>
    </citation>
    <scope>NUCLEOTIDE SEQUENCE [LARGE SCALE GENOMIC DNA]</scope>
    <source>
        <strain evidence="3">PN_DK_2014</strain>
    </source>
</reference>
<dbReference type="Gene3D" id="3.40.50.410">
    <property type="entry name" value="von Willebrand factor, type A domain"/>
    <property type="match status" value="9"/>
</dbReference>
<dbReference type="OrthoDB" id="6132182at2759"/>
<feature type="compositionally biased region" description="Basic and acidic residues" evidence="1">
    <location>
        <begin position="489"/>
        <end position="509"/>
    </location>
</feature>
<dbReference type="PRINTS" id="PR00453">
    <property type="entry name" value="VWFADOMAIN"/>
</dbReference>
<comment type="caution">
    <text evidence="3">The sequence shown here is derived from an EMBL/GenBank/DDBJ whole genome shotgun (WGS) entry which is preliminary data.</text>
</comment>
<dbReference type="EMBL" id="JPKZ01003153">
    <property type="protein sequence ID" value="KHN73107.1"/>
    <property type="molecule type" value="Genomic_DNA"/>
</dbReference>
<dbReference type="PANTHER" id="PTHR24020:SF84">
    <property type="entry name" value="VWFA DOMAIN-CONTAINING PROTEIN"/>
    <property type="match status" value="1"/>
</dbReference>
<dbReference type="Proteomes" id="UP000031036">
    <property type="component" value="Unassembled WGS sequence"/>
</dbReference>
<dbReference type="PROSITE" id="PS50234">
    <property type="entry name" value="VWFA"/>
    <property type="match status" value="9"/>
</dbReference>
<dbReference type="GO" id="GO:0005581">
    <property type="term" value="C:collagen trimer"/>
    <property type="evidence" value="ECO:0007669"/>
    <property type="project" value="UniProtKB-KW"/>
</dbReference>
<dbReference type="SUPFAM" id="SSF53300">
    <property type="entry name" value="vWA-like"/>
    <property type="match status" value="9"/>
</dbReference>
<gene>
    <name evidence="3" type="primary">COL6A6</name>
    <name evidence="3" type="ORF">Tcan_14762</name>
</gene>
<dbReference type="CDD" id="cd00198">
    <property type="entry name" value="vWFA"/>
    <property type="match status" value="3"/>
</dbReference>
<feature type="compositionally biased region" description="Basic and acidic residues" evidence="1">
    <location>
        <begin position="1559"/>
        <end position="1579"/>
    </location>
</feature>
<feature type="region of interest" description="Disordered" evidence="1">
    <location>
        <begin position="2109"/>
        <end position="2129"/>
    </location>
</feature>
<dbReference type="STRING" id="6265.A0A0B2UVI3"/>
<name>A0A0B2UVI3_TOXCA</name>
<feature type="region of interest" description="Disordered" evidence="1">
    <location>
        <begin position="576"/>
        <end position="599"/>
    </location>
</feature>
<feature type="region of interest" description="Disordered" evidence="1">
    <location>
        <begin position="2061"/>
        <end position="2094"/>
    </location>
</feature>